<sequence length="142" mass="14921">MIERLLADGELQQVVGAASDGVPLLARASRTLLSAEALATTDADSAYVLAYDAARQALSAVLQQEGLRPTSRGGHLAVERAAVAQFGDGMRPFAVLRRRRNELEYPQVAGDAATVSEVDDAPAEARRIVDACGDLLGSVGIF</sequence>
<comment type="caution">
    <text evidence="1">The sequence shown here is derived from an EMBL/GenBank/DDBJ whole genome shotgun (WGS) entry which is preliminary data.</text>
</comment>
<reference evidence="1" key="2">
    <citation type="submission" date="2023-02" db="EMBL/GenBank/DDBJ databases">
        <authorList>
            <person name="Sun Q."/>
            <person name="Mori K."/>
        </authorList>
    </citation>
    <scope>NUCLEOTIDE SEQUENCE</scope>
    <source>
        <strain evidence="1">NBRC 112290</strain>
    </source>
</reference>
<dbReference type="Gene3D" id="1.20.120.330">
    <property type="entry name" value="Nucleotidyltransferases domain 2"/>
    <property type="match status" value="1"/>
</dbReference>
<dbReference type="RefSeq" id="WP_284251305.1">
    <property type="nucleotide sequence ID" value="NZ_BSUM01000001.1"/>
</dbReference>
<gene>
    <name evidence="1" type="ORF">GCM10025875_26190</name>
</gene>
<dbReference type="EMBL" id="BSUM01000001">
    <property type="protein sequence ID" value="GMA32627.1"/>
    <property type="molecule type" value="Genomic_DNA"/>
</dbReference>
<keyword evidence="2" id="KW-1185">Reference proteome</keyword>
<accession>A0AA37XG22</accession>
<evidence type="ECO:0000313" key="2">
    <source>
        <dbReference type="Proteomes" id="UP001157161"/>
    </source>
</evidence>
<protein>
    <recommendedName>
        <fullName evidence="3">HEPN domain-containing protein</fullName>
    </recommendedName>
</protein>
<evidence type="ECO:0000313" key="1">
    <source>
        <dbReference type="EMBL" id="GMA32627.1"/>
    </source>
</evidence>
<reference evidence="1" key="1">
    <citation type="journal article" date="2014" name="Int. J. Syst. Evol. Microbiol.">
        <title>Complete genome sequence of Corynebacterium casei LMG S-19264T (=DSM 44701T), isolated from a smear-ripened cheese.</title>
        <authorList>
            <consortium name="US DOE Joint Genome Institute (JGI-PGF)"/>
            <person name="Walter F."/>
            <person name="Albersmeier A."/>
            <person name="Kalinowski J."/>
            <person name="Ruckert C."/>
        </authorList>
    </citation>
    <scope>NUCLEOTIDE SEQUENCE</scope>
    <source>
        <strain evidence="1">NBRC 112290</strain>
    </source>
</reference>
<evidence type="ECO:0008006" key="3">
    <source>
        <dbReference type="Google" id="ProtNLM"/>
    </source>
</evidence>
<dbReference type="Proteomes" id="UP001157161">
    <property type="component" value="Unassembled WGS sequence"/>
</dbReference>
<name>A0AA37XG22_9MICO</name>
<proteinExistence type="predicted"/>
<organism evidence="1 2">
    <name type="scientific">Litorihabitans aurantiacus</name>
    <dbReference type="NCBI Taxonomy" id="1930061"/>
    <lineage>
        <taxon>Bacteria</taxon>
        <taxon>Bacillati</taxon>
        <taxon>Actinomycetota</taxon>
        <taxon>Actinomycetes</taxon>
        <taxon>Micrococcales</taxon>
        <taxon>Beutenbergiaceae</taxon>
        <taxon>Litorihabitans</taxon>
    </lineage>
</organism>
<dbReference type="AlphaFoldDB" id="A0AA37XG22"/>